<proteinExistence type="predicted"/>
<evidence type="ECO:0000313" key="2">
    <source>
        <dbReference type="Proteomes" id="UP001501576"/>
    </source>
</evidence>
<dbReference type="Proteomes" id="UP001501576">
    <property type="component" value="Unassembled WGS sequence"/>
</dbReference>
<sequence length="231" mass="24475">MPASATTAPRTFWSEAALAAAVDAAFAEALAEELAAALADDTPDSTGIVPLDTETLIRQAGVVTGPCPPDPRVPSPAAQRLKHATRIGGRLAAQAAWWLLRTTALLTVTAAVGILRLSWHIIANPKPAPQPQLAPITPSGFLAATSRYIEDHGWTQHVLADHRGVCLREAENALIRGGTGTRRTARQANAHLRHVTGALTIPTFNDWLTRREDQIHAALLTAAARARAAGE</sequence>
<comment type="caution">
    <text evidence="1">The sequence shown here is derived from an EMBL/GenBank/DDBJ whole genome shotgun (WGS) entry which is preliminary data.</text>
</comment>
<name>A0ABP3PXT5_9ACTN</name>
<dbReference type="Pfam" id="PF19698">
    <property type="entry name" value="DUF6197"/>
    <property type="match status" value="1"/>
</dbReference>
<dbReference type="InterPro" id="IPR045677">
    <property type="entry name" value="DUF6197"/>
</dbReference>
<accession>A0ABP3PXT5</accession>
<evidence type="ECO:0000313" key="1">
    <source>
        <dbReference type="EMBL" id="GAA0575104.1"/>
    </source>
</evidence>
<keyword evidence="2" id="KW-1185">Reference proteome</keyword>
<reference evidence="2" key="1">
    <citation type="journal article" date="2019" name="Int. J. Syst. Evol. Microbiol.">
        <title>The Global Catalogue of Microorganisms (GCM) 10K type strain sequencing project: providing services to taxonomists for standard genome sequencing and annotation.</title>
        <authorList>
            <consortium name="The Broad Institute Genomics Platform"/>
            <consortium name="The Broad Institute Genome Sequencing Center for Infectious Disease"/>
            <person name="Wu L."/>
            <person name="Ma J."/>
        </authorList>
    </citation>
    <scope>NUCLEOTIDE SEQUENCE [LARGE SCALE GENOMIC DNA]</scope>
    <source>
        <strain evidence="2">JCM 5052</strain>
    </source>
</reference>
<dbReference type="EMBL" id="BAAABZ010000099">
    <property type="protein sequence ID" value="GAA0575104.1"/>
    <property type="molecule type" value="Genomic_DNA"/>
</dbReference>
<dbReference type="RefSeq" id="WP_346161787.1">
    <property type="nucleotide sequence ID" value="NZ_BAAABZ010000099.1"/>
</dbReference>
<gene>
    <name evidence="1" type="ORF">GCM10010390_92660</name>
</gene>
<protein>
    <submittedName>
        <fullName evidence="1">Uncharacterized protein</fullName>
    </submittedName>
</protein>
<organism evidence="1 2">
    <name type="scientific">Streptomyces mordarskii</name>
    <dbReference type="NCBI Taxonomy" id="1226758"/>
    <lineage>
        <taxon>Bacteria</taxon>
        <taxon>Bacillati</taxon>
        <taxon>Actinomycetota</taxon>
        <taxon>Actinomycetes</taxon>
        <taxon>Kitasatosporales</taxon>
        <taxon>Streptomycetaceae</taxon>
        <taxon>Streptomyces</taxon>
    </lineage>
</organism>